<dbReference type="InterPro" id="IPR023346">
    <property type="entry name" value="Lysozyme-like_dom_sf"/>
</dbReference>
<organism evidence="3 4">
    <name type="scientific">Avibacterium endocarditidis</name>
    <dbReference type="NCBI Taxonomy" id="380674"/>
    <lineage>
        <taxon>Bacteria</taxon>
        <taxon>Pseudomonadati</taxon>
        <taxon>Pseudomonadota</taxon>
        <taxon>Gammaproteobacteria</taxon>
        <taxon>Pasteurellales</taxon>
        <taxon>Pasteurellaceae</taxon>
        <taxon>Avibacterium</taxon>
    </lineage>
</organism>
<dbReference type="Proteomes" id="UP000237229">
    <property type="component" value="Unassembled WGS sequence"/>
</dbReference>
<dbReference type="PANTHER" id="PTHR37423:SF5">
    <property type="entry name" value="SOLUBLE LYTIC MUREIN TRANSGLYCOSYLASE"/>
    <property type="match status" value="1"/>
</dbReference>
<dbReference type="InterPro" id="IPR008258">
    <property type="entry name" value="Transglycosylase_SLT_dom_1"/>
</dbReference>
<dbReference type="CDD" id="cd13401">
    <property type="entry name" value="Slt70-like"/>
    <property type="match status" value="1"/>
</dbReference>
<comment type="caution">
    <text evidence="3">The sequence shown here is derived from an EMBL/GenBank/DDBJ whole genome shotgun (WGS) entry which is preliminary data.</text>
</comment>
<proteinExistence type="inferred from homology"/>
<gene>
    <name evidence="3" type="ORF">C3Z13_07740</name>
</gene>
<dbReference type="PANTHER" id="PTHR37423">
    <property type="entry name" value="SOLUBLE LYTIC MUREIN TRANSGLYCOSYLASE-RELATED"/>
    <property type="match status" value="1"/>
</dbReference>
<dbReference type="SUPFAM" id="SSF53955">
    <property type="entry name" value="Lysozyme-like"/>
    <property type="match status" value="1"/>
</dbReference>
<dbReference type="InterPro" id="IPR000189">
    <property type="entry name" value="Transglyc_AS"/>
</dbReference>
<name>A0ABX4ZS68_9PAST</name>
<comment type="similarity">
    <text evidence="1">Belongs to the transglycosylase Slt family.</text>
</comment>
<dbReference type="Pfam" id="PF01464">
    <property type="entry name" value="SLT"/>
    <property type="match status" value="1"/>
</dbReference>
<feature type="domain" description="Transglycosylase SLT" evidence="2">
    <location>
        <begin position="42"/>
        <end position="149"/>
    </location>
</feature>
<protein>
    <recommendedName>
        <fullName evidence="2">Transglycosylase SLT domain-containing protein</fullName>
    </recommendedName>
</protein>
<dbReference type="EMBL" id="PQVI01000095">
    <property type="protein sequence ID" value="POY42095.1"/>
    <property type="molecule type" value="Genomic_DNA"/>
</dbReference>
<keyword evidence="4" id="KW-1185">Reference proteome</keyword>
<sequence>MPSKISGLIYKWKPRFRRKRGIISPYVYLTLTKRGLICSSITKNAKIHRTFAMAIARQESAWRANVTSSANARGLMQLLPSTAKLTAEQDQLPYKKESQLFDPIDNIMLGTTHLNQLAEKYGNNRILIAAAYNAGARRVDSWLAKSNGKLTMAEFIATIPFYETRGYVQNVLAYDYYYQLLQGEKAEKFTQAEQNRLY</sequence>
<dbReference type="PROSITE" id="PS00922">
    <property type="entry name" value="TRANSGLYCOSYLASE"/>
    <property type="match status" value="1"/>
</dbReference>
<evidence type="ECO:0000256" key="1">
    <source>
        <dbReference type="ARBA" id="ARBA00007734"/>
    </source>
</evidence>
<dbReference type="Gene3D" id="1.10.530.10">
    <property type="match status" value="1"/>
</dbReference>
<evidence type="ECO:0000313" key="3">
    <source>
        <dbReference type="EMBL" id="POY42095.1"/>
    </source>
</evidence>
<evidence type="ECO:0000313" key="4">
    <source>
        <dbReference type="Proteomes" id="UP000237229"/>
    </source>
</evidence>
<accession>A0ABX4ZS68</accession>
<reference evidence="3 4" key="1">
    <citation type="submission" date="2018-02" db="EMBL/GenBank/DDBJ databases">
        <title>Classification genera of Pasteurellaceae by whole genome sequence comparison.</title>
        <authorList>
            <person name="Christensen H."/>
        </authorList>
    </citation>
    <scope>NUCLEOTIDE SEQUENCE [LARGE SCALE GENOMIC DNA]</scope>
    <source>
        <strain evidence="3 4">20186H4H1</strain>
    </source>
</reference>
<evidence type="ECO:0000259" key="2">
    <source>
        <dbReference type="Pfam" id="PF01464"/>
    </source>
</evidence>